<evidence type="ECO:0000313" key="2">
    <source>
        <dbReference type="EMBL" id="OGK16811.1"/>
    </source>
</evidence>
<keyword evidence="1" id="KW-0472">Membrane</keyword>
<feature type="transmembrane region" description="Helical" evidence="1">
    <location>
        <begin position="86"/>
        <end position="104"/>
    </location>
</feature>
<gene>
    <name evidence="2" type="ORF">A2774_05385</name>
</gene>
<evidence type="ECO:0000256" key="1">
    <source>
        <dbReference type="SAM" id="Phobius"/>
    </source>
</evidence>
<accession>A0A1F7GCU6</accession>
<organism evidence="2 3">
    <name type="scientific">Candidatus Roizmanbacteria bacterium RIFCSPHIGHO2_01_FULL_39_12c</name>
    <dbReference type="NCBI Taxonomy" id="1802031"/>
    <lineage>
        <taxon>Bacteria</taxon>
        <taxon>Candidatus Roizmaniibacteriota</taxon>
    </lineage>
</organism>
<name>A0A1F7GCU6_9BACT</name>
<keyword evidence="1" id="KW-1133">Transmembrane helix</keyword>
<feature type="transmembrane region" description="Helical" evidence="1">
    <location>
        <begin position="138"/>
        <end position="157"/>
    </location>
</feature>
<sequence>MIPPLFFKYNSLISTPLFSIIVLSLIKKVPDFSFKKHTVSKSVYFFNKPFHNFLFRFNFIIKALLDLGFAWYVLYHFHISQFSLKSMLIIASAILFGSLAYFVEGKYSLVHKIFTYTGGTLWFLGYLMISFLTGNNLFIYFSLILLSIPLILAYGFLFASKTNVFIQAICIGIWYLWITVFVFHYL</sequence>
<dbReference type="EMBL" id="MFZG01000017">
    <property type="protein sequence ID" value="OGK16811.1"/>
    <property type="molecule type" value="Genomic_DNA"/>
</dbReference>
<reference evidence="2 3" key="1">
    <citation type="journal article" date="2016" name="Nat. Commun.">
        <title>Thousands of microbial genomes shed light on interconnected biogeochemical processes in an aquifer system.</title>
        <authorList>
            <person name="Anantharaman K."/>
            <person name="Brown C.T."/>
            <person name="Hug L.A."/>
            <person name="Sharon I."/>
            <person name="Castelle C.J."/>
            <person name="Probst A.J."/>
            <person name="Thomas B.C."/>
            <person name="Singh A."/>
            <person name="Wilkins M.J."/>
            <person name="Karaoz U."/>
            <person name="Brodie E.L."/>
            <person name="Williams K.H."/>
            <person name="Hubbard S.S."/>
            <person name="Banfield J.F."/>
        </authorList>
    </citation>
    <scope>NUCLEOTIDE SEQUENCE [LARGE SCALE GENOMIC DNA]</scope>
</reference>
<feature type="transmembrane region" description="Helical" evidence="1">
    <location>
        <begin position="6"/>
        <end position="26"/>
    </location>
</feature>
<protein>
    <submittedName>
        <fullName evidence="2">Uncharacterized protein</fullName>
    </submittedName>
</protein>
<comment type="caution">
    <text evidence="2">The sequence shown here is derived from an EMBL/GenBank/DDBJ whole genome shotgun (WGS) entry which is preliminary data.</text>
</comment>
<feature type="transmembrane region" description="Helical" evidence="1">
    <location>
        <begin position="53"/>
        <end position="74"/>
    </location>
</feature>
<feature type="transmembrane region" description="Helical" evidence="1">
    <location>
        <begin position="113"/>
        <end position="132"/>
    </location>
</feature>
<dbReference type="Proteomes" id="UP000177208">
    <property type="component" value="Unassembled WGS sequence"/>
</dbReference>
<proteinExistence type="predicted"/>
<evidence type="ECO:0000313" key="3">
    <source>
        <dbReference type="Proteomes" id="UP000177208"/>
    </source>
</evidence>
<dbReference type="AlphaFoldDB" id="A0A1F7GCU6"/>
<feature type="transmembrane region" description="Helical" evidence="1">
    <location>
        <begin position="164"/>
        <end position="185"/>
    </location>
</feature>
<keyword evidence="1" id="KW-0812">Transmembrane</keyword>